<dbReference type="PANTHER" id="PTHR38041">
    <property type="entry name" value="CHORISMATE MUTASE"/>
    <property type="match status" value="1"/>
</dbReference>
<gene>
    <name evidence="4" type="ORF">ACFPFW_14155</name>
</gene>
<dbReference type="Gene3D" id="1.20.59.10">
    <property type="entry name" value="Chorismate mutase"/>
    <property type="match status" value="1"/>
</dbReference>
<dbReference type="SMART" id="SM00830">
    <property type="entry name" value="CM_2"/>
    <property type="match status" value="1"/>
</dbReference>
<dbReference type="InterPro" id="IPR002701">
    <property type="entry name" value="CM_II_prokaryot"/>
</dbReference>
<sequence length="97" mass="10721">MAVSTDREFLTEARADIDAIDAELVKLLAKRVAVVDRVIAIKAEQGIPALLPERVEEVVAHARQEAEANGAPPDLAEILYRALIAWTVEYEERTLGR</sequence>
<name>A0ABV9Z3L9_9HYPH</name>
<evidence type="ECO:0000256" key="1">
    <source>
        <dbReference type="ARBA" id="ARBA00012404"/>
    </source>
</evidence>
<evidence type="ECO:0000313" key="4">
    <source>
        <dbReference type="EMBL" id="MFC5069157.1"/>
    </source>
</evidence>
<dbReference type="Proteomes" id="UP001595796">
    <property type="component" value="Unassembled WGS sequence"/>
</dbReference>
<feature type="domain" description="Chorismate mutase" evidence="3">
    <location>
        <begin position="4"/>
        <end position="95"/>
    </location>
</feature>
<evidence type="ECO:0000313" key="5">
    <source>
        <dbReference type="Proteomes" id="UP001595796"/>
    </source>
</evidence>
<comment type="caution">
    <text evidence="4">The sequence shown here is derived from an EMBL/GenBank/DDBJ whole genome shotgun (WGS) entry which is preliminary data.</text>
</comment>
<keyword evidence="5" id="KW-1185">Reference proteome</keyword>
<proteinExistence type="predicted"/>
<keyword evidence="2" id="KW-0413">Isomerase</keyword>
<dbReference type="Pfam" id="PF01817">
    <property type="entry name" value="CM_2"/>
    <property type="match status" value="1"/>
</dbReference>
<dbReference type="SUPFAM" id="SSF48600">
    <property type="entry name" value="Chorismate mutase II"/>
    <property type="match status" value="1"/>
</dbReference>
<protein>
    <recommendedName>
        <fullName evidence="1">chorismate mutase</fullName>
        <ecNumber evidence="1">5.4.99.5</ecNumber>
    </recommendedName>
</protein>
<evidence type="ECO:0000256" key="2">
    <source>
        <dbReference type="ARBA" id="ARBA00023235"/>
    </source>
</evidence>
<dbReference type="PANTHER" id="PTHR38041:SF1">
    <property type="entry name" value="CHORISMATE MUTASE"/>
    <property type="match status" value="1"/>
</dbReference>
<dbReference type="InterPro" id="IPR036979">
    <property type="entry name" value="CM_dom_sf"/>
</dbReference>
<organism evidence="4 5">
    <name type="scientific">Flaviflagellibacter deserti</name>
    <dbReference type="NCBI Taxonomy" id="2267266"/>
    <lineage>
        <taxon>Bacteria</taxon>
        <taxon>Pseudomonadati</taxon>
        <taxon>Pseudomonadota</taxon>
        <taxon>Alphaproteobacteria</taxon>
        <taxon>Hyphomicrobiales</taxon>
        <taxon>Flaviflagellibacter</taxon>
    </lineage>
</organism>
<dbReference type="EMBL" id="JBHSJF010000006">
    <property type="protein sequence ID" value="MFC5069157.1"/>
    <property type="molecule type" value="Genomic_DNA"/>
</dbReference>
<dbReference type="PROSITE" id="PS51168">
    <property type="entry name" value="CHORISMATE_MUT_2"/>
    <property type="match status" value="1"/>
</dbReference>
<dbReference type="InterPro" id="IPR036263">
    <property type="entry name" value="Chorismate_II_sf"/>
</dbReference>
<evidence type="ECO:0000259" key="3">
    <source>
        <dbReference type="PROSITE" id="PS51168"/>
    </source>
</evidence>
<dbReference type="InterPro" id="IPR051331">
    <property type="entry name" value="Chorismate_mutase-related"/>
</dbReference>
<dbReference type="EC" id="5.4.99.5" evidence="1"/>
<accession>A0ABV9Z3L9</accession>
<reference evidence="5" key="1">
    <citation type="journal article" date="2019" name="Int. J. Syst. Evol. Microbiol.">
        <title>The Global Catalogue of Microorganisms (GCM) 10K type strain sequencing project: providing services to taxonomists for standard genome sequencing and annotation.</title>
        <authorList>
            <consortium name="The Broad Institute Genomics Platform"/>
            <consortium name="The Broad Institute Genome Sequencing Center for Infectious Disease"/>
            <person name="Wu L."/>
            <person name="Ma J."/>
        </authorList>
    </citation>
    <scope>NUCLEOTIDE SEQUENCE [LARGE SCALE GENOMIC DNA]</scope>
    <source>
        <strain evidence="5">CGMCC 1.16444</strain>
    </source>
</reference>